<dbReference type="PANTHER" id="PTHR28013:SF4">
    <property type="entry name" value="MARVEL DOMAIN-CONTAINING PROTEIN"/>
    <property type="match status" value="1"/>
</dbReference>
<gene>
    <name evidence="2" type="ORF">QCA50_005518</name>
</gene>
<feature type="transmembrane region" description="Helical" evidence="1">
    <location>
        <begin position="81"/>
        <end position="101"/>
    </location>
</feature>
<organism evidence="2 3">
    <name type="scientific">Cerrena zonata</name>
    <dbReference type="NCBI Taxonomy" id="2478898"/>
    <lineage>
        <taxon>Eukaryota</taxon>
        <taxon>Fungi</taxon>
        <taxon>Dikarya</taxon>
        <taxon>Basidiomycota</taxon>
        <taxon>Agaricomycotina</taxon>
        <taxon>Agaricomycetes</taxon>
        <taxon>Polyporales</taxon>
        <taxon>Cerrenaceae</taxon>
        <taxon>Cerrena</taxon>
    </lineage>
</organism>
<evidence type="ECO:0000313" key="3">
    <source>
        <dbReference type="Proteomes" id="UP001385951"/>
    </source>
</evidence>
<dbReference type="InterPro" id="IPR051380">
    <property type="entry name" value="pH-response_reg_palI/RIM9"/>
</dbReference>
<dbReference type="EMBL" id="JASBNA010000006">
    <property type="protein sequence ID" value="KAK7690421.1"/>
    <property type="molecule type" value="Genomic_DNA"/>
</dbReference>
<dbReference type="GO" id="GO:0005886">
    <property type="term" value="C:plasma membrane"/>
    <property type="evidence" value="ECO:0007669"/>
    <property type="project" value="InterPro"/>
</dbReference>
<dbReference type="GO" id="GO:0032153">
    <property type="term" value="C:cell division site"/>
    <property type="evidence" value="ECO:0007669"/>
    <property type="project" value="TreeGrafter"/>
</dbReference>
<dbReference type="PANTHER" id="PTHR28013">
    <property type="entry name" value="PROTEIN DCV1-RELATED"/>
    <property type="match status" value="1"/>
</dbReference>
<proteinExistence type="predicted"/>
<dbReference type="Proteomes" id="UP001385951">
    <property type="component" value="Unassembled WGS sequence"/>
</dbReference>
<evidence type="ECO:0000313" key="2">
    <source>
        <dbReference type="EMBL" id="KAK7690421.1"/>
    </source>
</evidence>
<feature type="transmembrane region" description="Helical" evidence="1">
    <location>
        <begin position="155"/>
        <end position="175"/>
    </location>
</feature>
<feature type="transmembrane region" description="Helical" evidence="1">
    <location>
        <begin position="7"/>
        <end position="30"/>
    </location>
</feature>
<sequence length="191" mass="20940">MYHEPSIPIFILTFSAGVVLTLVTFSVPFIKPFYFLHSSVAGGITYGIWGWCLDVNGSCSPKQFGYREDPEIVPILLKLHVLFPIAAGLALLSSVTLIPVMCSSARGLYPFPLFVILSTLACISSLTGFAICIATWLIALHRFHADGFEASLGPLVWMALAGTALLLFVALNAGCSMMWKRGHRRSFIYTY</sequence>
<keyword evidence="1" id="KW-1133">Transmembrane helix</keyword>
<keyword evidence="1" id="KW-0472">Membrane</keyword>
<feature type="transmembrane region" description="Helical" evidence="1">
    <location>
        <begin position="113"/>
        <end position="139"/>
    </location>
</feature>
<dbReference type="GO" id="GO:0035838">
    <property type="term" value="C:growing cell tip"/>
    <property type="evidence" value="ECO:0007669"/>
    <property type="project" value="TreeGrafter"/>
</dbReference>
<evidence type="ECO:0008006" key="4">
    <source>
        <dbReference type="Google" id="ProtNLM"/>
    </source>
</evidence>
<reference evidence="2 3" key="1">
    <citation type="submission" date="2022-09" db="EMBL/GenBank/DDBJ databases">
        <authorList>
            <person name="Palmer J.M."/>
        </authorList>
    </citation>
    <scope>NUCLEOTIDE SEQUENCE [LARGE SCALE GENOMIC DNA]</scope>
    <source>
        <strain evidence="2 3">DSM 7382</strain>
    </source>
</reference>
<evidence type="ECO:0000256" key="1">
    <source>
        <dbReference type="SAM" id="Phobius"/>
    </source>
</evidence>
<keyword evidence="1" id="KW-0812">Transmembrane</keyword>
<keyword evidence="3" id="KW-1185">Reference proteome</keyword>
<dbReference type="AlphaFoldDB" id="A0AAW0GLF6"/>
<name>A0AAW0GLF6_9APHY</name>
<protein>
    <recommendedName>
        <fullName evidence="4">Pali-domain-containing protein</fullName>
    </recommendedName>
</protein>
<accession>A0AAW0GLF6</accession>
<comment type="caution">
    <text evidence="2">The sequence shown here is derived from an EMBL/GenBank/DDBJ whole genome shotgun (WGS) entry which is preliminary data.</text>
</comment>